<evidence type="ECO:0000313" key="2">
    <source>
        <dbReference type="Proteomes" id="UP000284416"/>
    </source>
</evidence>
<organism evidence="1 2">
    <name type="scientific">Neobacillus notoginsengisoli</name>
    <dbReference type="NCBI Taxonomy" id="1578198"/>
    <lineage>
        <taxon>Bacteria</taxon>
        <taxon>Bacillati</taxon>
        <taxon>Bacillota</taxon>
        <taxon>Bacilli</taxon>
        <taxon>Bacillales</taxon>
        <taxon>Bacillaceae</taxon>
        <taxon>Neobacillus</taxon>
    </lineage>
</organism>
<proteinExistence type="predicted"/>
<keyword evidence="2" id="KW-1185">Reference proteome</keyword>
<dbReference type="Proteomes" id="UP000284416">
    <property type="component" value="Unassembled WGS sequence"/>
</dbReference>
<comment type="caution">
    <text evidence="1">The sequence shown here is derived from an EMBL/GenBank/DDBJ whole genome shotgun (WGS) entry which is preliminary data.</text>
</comment>
<dbReference type="OrthoDB" id="9891859at2"/>
<accession>A0A417Z166</accession>
<reference evidence="1 2" key="1">
    <citation type="journal article" date="2017" name="Int. J. Syst. Evol. Microbiol.">
        <title>Bacillus notoginsengisoli sp. nov., a novel bacterium isolated from the rhizosphere of Panax notoginseng.</title>
        <authorList>
            <person name="Zhang M.Y."/>
            <person name="Cheng J."/>
            <person name="Cai Y."/>
            <person name="Zhang T.Y."/>
            <person name="Wu Y.Y."/>
            <person name="Manikprabhu D."/>
            <person name="Li W.J."/>
            <person name="Zhang Y.X."/>
        </authorList>
    </citation>
    <scope>NUCLEOTIDE SEQUENCE [LARGE SCALE GENOMIC DNA]</scope>
    <source>
        <strain evidence="1 2">JCM 30743</strain>
    </source>
</reference>
<dbReference type="RefSeq" id="WP_118919158.1">
    <property type="nucleotide sequence ID" value="NZ_QWEG01000001.1"/>
</dbReference>
<dbReference type="EMBL" id="QWEG01000001">
    <property type="protein sequence ID" value="RHW43551.1"/>
    <property type="molecule type" value="Genomic_DNA"/>
</dbReference>
<dbReference type="AlphaFoldDB" id="A0A417Z166"/>
<sequence>MNKKLIGTAAVIISLSLVGGIGLVKVSKTLARSNVTVSEKEGKKETDGFEIKVGNSANTVLKEPMNEAGVVVKSAGPAITILNSELPKDGEDYPLLAIIDSLPYEEWESYGKEGWAMYAAYLKDGDQVYTLMFSEEPPSSLYELKDEEKIAELIEGHRSKMAILKEAAFKAGFSPAHPAS</sequence>
<gene>
    <name evidence="1" type="ORF">D1B31_02550</name>
</gene>
<protein>
    <submittedName>
        <fullName evidence="1">Uncharacterized protein</fullName>
    </submittedName>
</protein>
<evidence type="ECO:0000313" key="1">
    <source>
        <dbReference type="EMBL" id="RHW43551.1"/>
    </source>
</evidence>
<name>A0A417Z166_9BACI</name>